<dbReference type="Proteomes" id="UP000789920">
    <property type="component" value="Unassembled WGS sequence"/>
</dbReference>
<feature type="non-terminal residue" evidence="1">
    <location>
        <position position="61"/>
    </location>
</feature>
<keyword evidence="2" id="KW-1185">Reference proteome</keyword>
<evidence type="ECO:0000313" key="2">
    <source>
        <dbReference type="Proteomes" id="UP000789920"/>
    </source>
</evidence>
<sequence>LKEDELLTEEQINEYLYLEAIGQLQENREQTAPPSQSQSHNNSWLIPVLILLSLLALGVLG</sequence>
<dbReference type="EMBL" id="CAJVQC010176043">
    <property type="protein sequence ID" value="CAG8851413.1"/>
    <property type="molecule type" value="Genomic_DNA"/>
</dbReference>
<name>A0ACA9SXI1_9GLOM</name>
<reference evidence="1" key="1">
    <citation type="submission" date="2021-06" db="EMBL/GenBank/DDBJ databases">
        <authorList>
            <person name="Kallberg Y."/>
            <person name="Tangrot J."/>
            <person name="Rosling A."/>
        </authorList>
    </citation>
    <scope>NUCLEOTIDE SEQUENCE</scope>
    <source>
        <strain evidence="1">MA461A</strain>
    </source>
</reference>
<accession>A0ACA9SXI1</accession>
<evidence type="ECO:0000313" key="1">
    <source>
        <dbReference type="EMBL" id="CAG8851413.1"/>
    </source>
</evidence>
<protein>
    <submittedName>
        <fullName evidence="1">10854_t:CDS:1</fullName>
    </submittedName>
</protein>
<comment type="caution">
    <text evidence="1">The sequence shown here is derived from an EMBL/GenBank/DDBJ whole genome shotgun (WGS) entry which is preliminary data.</text>
</comment>
<organism evidence="1 2">
    <name type="scientific">Racocetra persica</name>
    <dbReference type="NCBI Taxonomy" id="160502"/>
    <lineage>
        <taxon>Eukaryota</taxon>
        <taxon>Fungi</taxon>
        <taxon>Fungi incertae sedis</taxon>
        <taxon>Mucoromycota</taxon>
        <taxon>Glomeromycotina</taxon>
        <taxon>Glomeromycetes</taxon>
        <taxon>Diversisporales</taxon>
        <taxon>Gigasporaceae</taxon>
        <taxon>Racocetra</taxon>
    </lineage>
</organism>
<feature type="non-terminal residue" evidence="1">
    <location>
        <position position="1"/>
    </location>
</feature>
<gene>
    <name evidence="1" type="ORF">RPERSI_LOCUS36551</name>
</gene>
<proteinExistence type="predicted"/>